<evidence type="ECO:0000313" key="2">
    <source>
        <dbReference type="Proteomes" id="UP000886998"/>
    </source>
</evidence>
<gene>
    <name evidence="1" type="primary">NCL1_52548</name>
    <name evidence="1" type="ORF">TNIN_436281</name>
</gene>
<sequence>MVNQKTELTYKIKHYWDVKTEFSPFGIFARMRHFCFYAFLALFLMVTTADAMCKPIPCPPECPKCDEGESERHLGCNCCPTCIKYLKKGDTCQGAKFIPFNFEGSKLSVCGKGLNCVDQKCQ</sequence>
<organism evidence="1 2">
    <name type="scientific">Trichonephila inaurata madagascariensis</name>
    <dbReference type="NCBI Taxonomy" id="2747483"/>
    <lineage>
        <taxon>Eukaryota</taxon>
        <taxon>Metazoa</taxon>
        <taxon>Ecdysozoa</taxon>
        <taxon>Arthropoda</taxon>
        <taxon>Chelicerata</taxon>
        <taxon>Arachnida</taxon>
        <taxon>Araneae</taxon>
        <taxon>Araneomorphae</taxon>
        <taxon>Entelegynae</taxon>
        <taxon>Araneoidea</taxon>
        <taxon>Nephilidae</taxon>
        <taxon>Trichonephila</taxon>
        <taxon>Trichonephila inaurata</taxon>
    </lineage>
</organism>
<accession>A0A8X7CCT6</accession>
<keyword evidence="2" id="KW-1185">Reference proteome</keyword>
<dbReference type="EMBL" id="BMAV01013029">
    <property type="protein sequence ID" value="GFY60184.1"/>
    <property type="molecule type" value="Genomic_DNA"/>
</dbReference>
<dbReference type="AlphaFoldDB" id="A0A8X7CCT6"/>
<reference evidence="1" key="1">
    <citation type="submission" date="2020-08" db="EMBL/GenBank/DDBJ databases">
        <title>Multicomponent nature underlies the extraordinary mechanical properties of spider dragline silk.</title>
        <authorList>
            <person name="Kono N."/>
            <person name="Nakamura H."/>
            <person name="Mori M."/>
            <person name="Yoshida Y."/>
            <person name="Ohtoshi R."/>
            <person name="Malay A.D."/>
            <person name="Moran D.A.P."/>
            <person name="Tomita M."/>
            <person name="Numata K."/>
            <person name="Arakawa K."/>
        </authorList>
    </citation>
    <scope>NUCLEOTIDE SEQUENCE</scope>
</reference>
<name>A0A8X7CCT6_9ARAC</name>
<proteinExistence type="predicted"/>
<comment type="caution">
    <text evidence="1">The sequence shown here is derived from an EMBL/GenBank/DDBJ whole genome shotgun (WGS) entry which is preliminary data.</text>
</comment>
<protein>
    <submittedName>
        <fullName evidence="1">Uncharacterized protein</fullName>
    </submittedName>
</protein>
<dbReference type="Proteomes" id="UP000886998">
    <property type="component" value="Unassembled WGS sequence"/>
</dbReference>
<dbReference type="OrthoDB" id="10517994at2759"/>
<evidence type="ECO:0000313" key="1">
    <source>
        <dbReference type="EMBL" id="GFY60184.1"/>
    </source>
</evidence>